<dbReference type="PROSITE" id="PS50932">
    <property type="entry name" value="HTH_LACI_2"/>
    <property type="match status" value="1"/>
</dbReference>
<dbReference type="SMART" id="SM00354">
    <property type="entry name" value="HTH_LACI"/>
    <property type="match status" value="1"/>
</dbReference>
<dbReference type="SUPFAM" id="SSF47413">
    <property type="entry name" value="lambda repressor-like DNA-binding domains"/>
    <property type="match status" value="1"/>
</dbReference>
<dbReference type="Gene3D" id="3.40.50.2300">
    <property type="match status" value="2"/>
</dbReference>
<dbReference type="GO" id="GO:0000976">
    <property type="term" value="F:transcription cis-regulatory region binding"/>
    <property type="evidence" value="ECO:0007669"/>
    <property type="project" value="TreeGrafter"/>
</dbReference>
<keyword evidence="8" id="KW-1185">Reference proteome</keyword>
<dbReference type="Pfam" id="PF00356">
    <property type="entry name" value="LacI"/>
    <property type="match status" value="1"/>
</dbReference>
<dbReference type="Pfam" id="PF13377">
    <property type="entry name" value="Peripla_BP_3"/>
    <property type="match status" value="1"/>
</dbReference>
<evidence type="ECO:0000256" key="3">
    <source>
        <dbReference type="ARBA" id="ARBA00023125"/>
    </source>
</evidence>
<dbReference type="GO" id="GO:0003700">
    <property type="term" value="F:DNA-binding transcription factor activity"/>
    <property type="evidence" value="ECO:0007669"/>
    <property type="project" value="TreeGrafter"/>
</dbReference>
<accession>A0A7W9CUQ8</accession>
<keyword evidence="1" id="KW-0678">Repressor</keyword>
<dbReference type="InterPro" id="IPR028082">
    <property type="entry name" value="Peripla_BP_I"/>
</dbReference>
<sequence length="360" mass="37258">MAAEDRPGGGPDTPGLAEGASPGSAAEPAAAYPSAQAVAARAGVSRSAVSRAFTPGASIAPATRARIVRAAEELGYEVNDLARGLLSRKSRLIGLVVTAPEEGFRAHLVGALTRALVLRDRAPIVVNTGRSAADITAAQKMLVGYRVEGTIVLSGSPPAAVVDLARRNGQPLVLMGRFEPGSDHVNADNAGAAAQAVALFTALGRSRLGFVGAVRATPSVVERETAFRAAAEERGLAVRIGRGGESSYAGGREAAAAMLDAGPAPDAVFCVNDLMALGFMDVVRGRGLRVPDDLAVIGFDDIPEAGWESYALTTFRQDPARMAAEAIGLLERRREFPQSSPVTIRVAVPLVPRRSCPLPV</sequence>
<dbReference type="CDD" id="cd06278">
    <property type="entry name" value="PBP1_LacI-like"/>
    <property type="match status" value="1"/>
</dbReference>
<evidence type="ECO:0000259" key="6">
    <source>
        <dbReference type="PROSITE" id="PS50932"/>
    </source>
</evidence>
<dbReference type="EMBL" id="JACHOO010000002">
    <property type="protein sequence ID" value="MBB5752257.1"/>
    <property type="molecule type" value="Genomic_DNA"/>
</dbReference>
<dbReference type="InterPro" id="IPR046335">
    <property type="entry name" value="LacI/GalR-like_sensor"/>
</dbReference>
<evidence type="ECO:0000256" key="5">
    <source>
        <dbReference type="SAM" id="MobiDB-lite"/>
    </source>
</evidence>
<dbReference type="InterPro" id="IPR010982">
    <property type="entry name" value="Lambda_DNA-bd_dom_sf"/>
</dbReference>
<dbReference type="Proteomes" id="UP000523821">
    <property type="component" value="Unassembled WGS sequence"/>
</dbReference>
<dbReference type="SUPFAM" id="SSF53822">
    <property type="entry name" value="Periplasmic binding protein-like I"/>
    <property type="match status" value="1"/>
</dbReference>
<comment type="caution">
    <text evidence="7">The sequence shown here is derived from an EMBL/GenBank/DDBJ whole genome shotgun (WGS) entry which is preliminary data.</text>
</comment>
<feature type="compositionally biased region" description="Low complexity" evidence="5">
    <location>
        <begin position="15"/>
        <end position="31"/>
    </location>
</feature>
<keyword evidence="3 7" id="KW-0238">DNA-binding</keyword>
<proteinExistence type="predicted"/>
<evidence type="ECO:0000256" key="2">
    <source>
        <dbReference type="ARBA" id="ARBA00023015"/>
    </source>
</evidence>
<dbReference type="InterPro" id="IPR000843">
    <property type="entry name" value="HTH_LacI"/>
</dbReference>
<dbReference type="PANTHER" id="PTHR30146:SF148">
    <property type="entry name" value="HTH-TYPE TRANSCRIPTIONAL REPRESSOR PURR-RELATED"/>
    <property type="match status" value="1"/>
</dbReference>
<dbReference type="AlphaFoldDB" id="A0A7W9CUQ8"/>
<name>A0A7W9CUQ8_9HYPH</name>
<dbReference type="Gene3D" id="1.10.260.40">
    <property type="entry name" value="lambda repressor-like DNA-binding domains"/>
    <property type="match status" value="1"/>
</dbReference>
<evidence type="ECO:0000313" key="8">
    <source>
        <dbReference type="Proteomes" id="UP000523821"/>
    </source>
</evidence>
<dbReference type="PANTHER" id="PTHR30146">
    <property type="entry name" value="LACI-RELATED TRANSCRIPTIONAL REPRESSOR"/>
    <property type="match status" value="1"/>
</dbReference>
<protein>
    <submittedName>
        <fullName evidence="7">DNA-binding LacI/PurR family transcriptional regulator</fullName>
    </submittedName>
</protein>
<dbReference type="RefSeq" id="WP_183853742.1">
    <property type="nucleotide sequence ID" value="NZ_JACHOO010000002.1"/>
</dbReference>
<evidence type="ECO:0000313" key="7">
    <source>
        <dbReference type="EMBL" id="MBB5752257.1"/>
    </source>
</evidence>
<organism evidence="7 8">
    <name type="scientific">Prosthecomicrobium pneumaticum</name>
    <dbReference type="NCBI Taxonomy" id="81895"/>
    <lineage>
        <taxon>Bacteria</taxon>
        <taxon>Pseudomonadati</taxon>
        <taxon>Pseudomonadota</taxon>
        <taxon>Alphaproteobacteria</taxon>
        <taxon>Hyphomicrobiales</taxon>
        <taxon>Kaistiaceae</taxon>
        <taxon>Prosthecomicrobium</taxon>
    </lineage>
</organism>
<dbReference type="CDD" id="cd01392">
    <property type="entry name" value="HTH_LacI"/>
    <property type="match status" value="1"/>
</dbReference>
<gene>
    <name evidence="7" type="ORF">GGQ63_001309</name>
</gene>
<keyword evidence="2" id="KW-0805">Transcription regulation</keyword>
<keyword evidence="4" id="KW-0804">Transcription</keyword>
<evidence type="ECO:0000256" key="4">
    <source>
        <dbReference type="ARBA" id="ARBA00023163"/>
    </source>
</evidence>
<evidence type="ECO:0000256" key="1">
    <source>
        <dbReference type="ARBA" id="ARBA00022491"/>
    </source>
</evidence>
<feature type="region of interest" description="Disordered" evidence="5">
    <location>
        <begin position="1"/>
        <end position="31"/>
    </location>
</feature>
<feature type="domain" description="HTH lacI-type" evidence="6">
    <location>
        <begin position="33"/>
        <end position="87"/>
    </location>
</feature>
<reference evidence="7 8" key="1">
    <citation type="submission" date="2020-08" db="EMBL/GenBank/DDBJ databases">
        <title>Genomic Encyclopedia of Type Strains, Phase IV (KMG-IV): sequencing the most valuable type-strain genomes for metagenomic binning, comparative biology and taxonomic classification.</title>
        <authorList>
            <person name="Goeker M."/>
        </authorList>
    </citation>
    <scope>NUCLEOTIDE SEQUENCE [LARGE SCALE GENOMIC DNA]</scope>
    <source>
        <strain evidence="7 8">DSM 16268</strain>
    </source>
</reference>